<organism evidence="2 3">
    <name type="scientific">Lentinula aciculospora</name>
    <dbReference type="NCBI Taxonomy" id="153920"/>
    <lineage>
        <taxon>Eukaryota</taxon>
        <taxon>Fungi</taxon>
        <taxon>Dikarya</taxon>
        <taxon>Basidiomycota</taxon>
        <taxon>Agaricomycotina</taxon>
        <taxon>Agaricomycetes</taxon>
        <taxon>Agaricomycetidae</taxon>
        <taxon>Agaricales</taxon>
        <taxon>Marasmiineae</taxon>
        <taxon>Omphalotaceae</taxon>
        <taxon>Lentinula</taxon>
    </lineage>
</organism>
<comment type="caution">
    <text evidence="2">The sequence shown here is derived from an EMBL/GenBank/DDBJ whole genome shotgun (WGS) entry which is preliminary data.</text>
</comment>
<feature type="region of interest" description="Disordered" evidence="1">
    <location>
        <begin position="41"/>
        <end position="62"/>
    </location>
</feature>
<feature type="compositionally biased region" description="Basic and acidic residues" evidence="1">
    <location>
        <begin position="380"/>
        <end position="397"/>
    </location>
</feature>
<sequence>MDIHRPPFLRSQSDNSSTTTIIPSSYPRFRTLDDFEHVQKGSNTVLGPRRPPRNPARTLVDTKSGFQPVPEARALTGTKEEVTPWELEPFPATFFETPPTAVVPTTSKQTSSVRPSSSSGGHHHSPGISFSDFYLLRRKSTGSHKSSSKAKVKAKMSTTNGHSLLQKQRVTPGPGLPPLPSLHNSSSPNLSSNGNASPRLAHKITSAISPHPYSLATSGTAGHTTTPPALSSSRPLRQPTTSFDQPFVASHPQSHPVASTSTSHTTTAPGSAALPAIGIQKSHSNPNSKSSSKSSIEQHADHQTANHLKFSTADRTILEELRRNISAREAQFVVKGPHTNYGSSDNGYRGGHGGGALGLGIQLGMGGLGVSGGRKHHPYKKEEVPYPRSYDREALDL</sequence>
<feature type="compositionally biased region" description="Polar residues" evidence="1">
    <location>
        <begin position="158"/>
        <end position="169"/>
    </location>
</feature>
<dbReference type="Proteomes" id="UP001150266">
    <property type="component" value="Unassembled WGS sequence"/>
</dbReference>
<proteinExistence type="predicted"/>
<evidence type="ECO:0000313" key="3">
    <source>
        <dbReference type="Proteomes" id="UP001150266"/>
    </source>
</evidence>
<evidence type="ECO:0000256" key="1">
    <source>
        <dbReference type="SAM" id="MobiDB-lite"/>
    </source>
</evidence>
<accession>A0A9W9DQW0</accession>
<protein>
    <submittedName>
        <fullName evidence="2">Uncharacterized protein</fullName>
    </submittedName>
</protein>
<name>A0A9W9DQW0_9AGAR</name>
<dbReference type="AlphaFoldDB" id="A0A9W9DQW0"/>
<feature type="region of interest" description="Disordered" evidence="1">
    <location>
        <begin position="96"/>
        <end position="128"/>
    </location>
</feature>
<dbReference type="EMBL" id="JAOTPV010000005">
    <property type="protein sequence ID" value="KAJ4482032.1"/>
    <property type="molecule type" value="Genomic_DNA"/>
</dbReference>
<feature type="compositionally biased region" description="Basic residues" evidence="1">
    <location>
        <begin position="141"/>
        <end position="154"/>
    </location>
</feature>
<evidence type="ECO:0000313" key="2">
    <source>
        <dbReference type="EMBL" id="KAJ4482032.1"/>
    </source>
</evidence>
<keyword evidence="3" id="KW-1185">Reference proteome</keyword>
<feature type="compositionally biased region" description="Low complexity" evidence="1">
    <location>
        <begin position="254"/>
        <end position="273"/>
    </location>
</feature>
<feature type="region of interest" description="Disordered" evidence="1">
    <location>
        <begin position="371"/>
        <end position="397"/>
    </location>
</feature>
<feature type="region of interest" description="Disordered" evidence="1">
    <location>
        <begin position="1"/>
        <end position="24"/>
    </location>
</feature>
<feature type="compositionally biased region" description="Low complexity" evidence="1">
    <location>
        <begin position="281"/>
        <end position="295"/>
    </location>
</feature>
<feature type="compositionally biased region" description="Low complexity" evidence="1">
    <location>
        <begin position="111"/>
        <end position="128"/>
    </location>
</feature>
<feature type="region of interest" description="Disordered" evidence="1">
    <location>
        <begin position="141"/>
        <end position="198"/>
    </location>
</feature>
<reference evidence="2" key="1">
    <citation type="submission" date="2022-08" db="EMBL/GenBank/DDBJ databases">
        <title>A Global Phylogenomic Analysis of the Shiitake Genus Lentinula.</title>
        <authorList>
            <consortium name="DOE Joint Genome Institute"/>
            <person name="Sierra-Patev S."/>
            <person name="Min B."/>
            <person name="Naranjo-Ortiz M."/>
            <person name="Looney B."/>
            <person name="Konkel Z."/>
            <person name="Slot J.C."/>
            <person name="Sakamoto Y."/>
            <person name="Steenwyk J.L."/>
            <person name="Rokas A."/>
            <person name="Carro J."/>
            <person name="Camarero S."/>
            <person name="Ferreira P."/>
            <person name="Molpeceres G."/>
            <person name="Ruiz-Duenas F.J."/>
            <person name="Serrano A."/>
            <person name="Henrissat B."/>
            <person name="Drula E."/>
            <person name="Hughes K.W."/>
            <person name="Mata J.L."/>
            <person name="Ishikawa N.K."/>
            <person name="Vargas-Isla R."/>
            <person name="Ushijima S."/>
            <person name="Smith C.A."/>
            <person name="Ahrendt S."/>
            <person name="Andreopoulos W."/>
            <person name="He G."/>
            <person name="Labutti K."/>
            <person name="Lipzen A."/>
            <person name="Ng V."/>
            <person name="Riley R."/>
            <person name="Sandor L."/>
            <person name="Barry K."/>
            <person name="Martinez A.T."/>
            <person name="Xiao Y."/>
            <person name="Gibbons J.G."/>
            <person name="Terashima K."/>
            <person name="Grigoriev I.V."/>
            <person name="Hibbett D.S."/>
        </authorList>
    </citation>
    <scope>NUCLEOTIDE SEQUENCE</scope>
    <source>
        <strain evidence="2">JLM2183</strain>
    </source>
</reference>
<feature type="compositionally biased region" description="Low complexity" evidence="1">
    <location>
        <begin position="181"/>
        <end position="198"/>
    </location>
</feature>
<feature type="region of interest" description="Disordered" evidence="1">
    <location>
        <begin position="211"/>
        <end position="308"/>
    </location>
</feature>
<feature type="compositionally biased region" description="Polar residues" evidence="1">
    <location>
        <begin position="215"/>
        <end position="244"/>
    </location>
</feature>
<dbReference type="OrthoDB" id="2013972at2759"/>
<gene>
    <name evidence="2" type="ORF">J3R30DRAFT_2115173</name>
</gene>